<organism evidence="1 2">
    <name type="scientific">Persea americana</name>
    <name type="common">Avocado</name>
    <dbReference type="NCBI Taxonomy" id="3435"/>
    <lineage>
        <taxon>Eukaryota</taxon>
        <taxon>Viridiplantae</taxon>
        <taxon>Streptophyta</taxon>
        <taxon>Embryophyta</taxon>
        <taxon>Tracheophyta</taxon>
        <taxon>Spermatophyta</taxon>
        <taxon>Magnoliopsida</taxon>
        <taxon>Magnoliidae</taxon>
        <taxon>Laurales</taxon>
        <taxon>Lauraceae</taxon>
        <taxon>Persea</taxon>
    </lineage>
</organism>
<protein>
    <submittedName>
        <fullName evidence="1">Uncharacterized protein</fullName>
    </submittedName>
</protein>
<comment type="caution">
    <text evidence="1">The sequence shown here is derived from an EMBL/GenBank/DDBJ whole genome shotgun (WGS) entry which is preliminary data.</text>
</comment>
<evidence type="ECO:0000313" key="2">
    <source>
        <dbReference type="Proteomes" id="UP001234297"/>
    </source>
</evidence>
<dbReference type="Proteomes" id="UP001234297">
    <property type="component" value="Chromosome 1"/>
</dbReference>
<name>A0ACC2MQ57_PERAE</name>
<evidence type="ECO:0000313" key="1">
    <source>
        <dbReference type="EMBL" id="KAJ8647775.1"/>
    </source>
</evidence>
<gene>
    <name evidence="1" type="ORF">MRB53_000798</name>
</gene>
<accession>A0ACC2MQ57</accession>
<reference evidence="1 2" key="1">
    <citation type="journal article" date="2022" name="Hortic Res">
        <title>A haplotype resolved chromosomal level avocado genome allows analysis of novel avocado genes.</title>
        <authorList>
            <person name="Nath O."/>
            <person name="Fletcher S.J."/>
            <person name="Hayward A."/>
            <person name="Shaw L.M."/>
            <person name="Masouleh A.K."/>
            <person name="Furtado A."/>
            <person name="Henry R.J."/>
            <person name="Mitter N."/>
        </authorList>
    </citation>
    <scope>NUCLEOTIDE SEQUENCE [LARGE SCALE GENOMIC DNA]</scope>
    <source>
        <strain evidence="2">cv. Hass</strain>
    </source>
</reference>
<proteinExistence type="predicted"/>
<keyword evidence="2" id="KW-1185">Reference proteome</keyword>
<dbReference type="EMBL" id="CM056809">
    <property type="protein sequence ID" value="KAJ8647775.1"/>
    <property type="molecule type" value="Genomic_DNA"/>
</dbReference>
<sequence>MLKSAYSAGYDVLVPTTPLSCVFFSTQQFQGLACVLTYAPLSSFFFPSPIWFRYSSPGSGNERKTRKDLFFPGGKKMI</sequence>